<protein>
    <submittedName>
        <fullName evidence="1">Uncharacterized protein</fullName>
    </submittedName>
</protein>
<gene>
    <name evidence="1" type="ORF">MHEC_07860</name>
</gene>
<evidence type="ECO:0000313" key="1">
    <source>
        <dbReference type="EMBL" id="BCO34353.1"/>
    </source>
</evidence>
<organism evidence="1 2">
    <name type="scientific">Mycobacterium heckeshornense</name>
    <dbReference type="NCBI Taxonomy" id="110505"/>
    <lineage>
        <taxon>Bacteria</taxon>
        <taxon>Bacillati</taxon>
        <taxon>Actinomycetota</taxon>
        <taxon>Actinomycetes</taxon>
        <taxon>Mycobacteriales</taxon>
        <taxon>Mycobacteriaceae</taxon>
        <taxon>Mycobacterium</taxon>
    </lineage>
</organism>
<dbReference type="EMBL" id="AP024237">
    <property type="protein sequence ID" value="BCO34353.1"/>
    <property type="molecule type" value="Genomic_DNA"/>
</dbReference>
<dbReference type="RefSeq" id="WP_048889862.1">
    <property type="nucleotide sequence ID" value="NZ_AP024237.1"/>
</dbReference>
<sequence length="201" mass="22256">MTELKILQAIRLKGRIHAADLARTVGEDPLLVASTVARLAETGLIVAGNTLKLSPAGRQRLTALLASEHAVANRAELSQIYHDFRQVNADFKALVTEWQIRDGQPNSHDDPNYDAAVLTRLDRTHERVLPIIGAAAAQVPRLSAYGDKLSMALEMVHAGKTEWFTRPTIDSYHTVWFELHEELILATGLTREGEAEVDHSH</sequence>
<accession>A0A2G8B4L4</accession>
<proteinExistence type="predicted"/>
<keyword evidence="2" id="KW-1185">Reference proteome</keyword>
<dbReference type="InterPro" id="IPR036390">
    <property type="entry name" value="WH_DNA-bd_sf"/>
</dbReference>
<dbReference type="Proteomes" id="UP000595446">
    <property type="component" value="Chromosome"/>
</dbReference>
<dbReference type="STRING" id="110505.ACT16_02585"/>
<dbReference type="AlphaFoldDB" id="A0A2G8B4L4"/>
<name>A0A2G8B4L4_9MYCO</name>
<dbReference type="OrthoDB" id="3568381at2"/>
<reference evidence="1 2" key="1">
    <citation type="submission" date="2020-12" db="EMBL/GenBank/DDBJ databases">
        <title>Complete genome sequence of Mycobacterium heckeshornense JCM 15655T, closely related to a pathogenic non-tuberculous mycobacterial species Mycobacterium xenopi.</title>
        <authorList>
            <person name="Yoshida M."/>
            <person name="Fukano H."/>
            <person name="Asakura T."/>
            <person name="Suzuki M."/>
            <person name="Hoshino Y."/>
        </authorList>
    </citation>
    <scope>NUCLEOTIDE SEQUENCE [LARGE SCALE GENOMIC DNA]</scope>
    <source>
        <strain evidence="1 2">JCM 15655</strain>
    </source>
</reference>
<evidence type="ECO:0000313" key="2">
    <source>
        <dbReference type="Proteomes" id="UP000595446"/>
    </source>
</evidence>
<dbReference type="SUPFAM" id="SSF46785">
    <property type="entry name" value="Winged helix' DNA-binding domain"/>
    <property type="match status" value="1"/>
</dbReference>